<dbReference type="RefSeq" id="WP_253662619.1">
    <property type="nucleotide sequence ID" value="NZ_BAAAJQ010000001.1"/>
</dbReference>
<dbReference type="Proteomes" id="UP001206895">
    <property type="component" value="Unassembled WGS sequence"/>
</dbReference>
<evidence type="ECO:0008006" key="3">
    <source>
        <dbReference type="Google" id="ProtNLM"/>
    </source>
</evidence>
<dbReference type="EMBL" id="JAMTCJ010000003">
    <property type="protein sequence ID" value="MCP2177734.1"/>
    <property type="molecule type" value="Genomic_DNA"/>
</dbReference>
<evidence type="ECO:0000313" key="1">
    <source>
        <dbReference type="EMBL" id="MCP2177734.1"/>
    </source>
</evidence>
<gene>
    <name evidence="1" type="ORF">LX13_003562</name>
</gene>
<accession>A0ABT1HIH0</accession>
<comment type="caution">
    <text evidence="1">The sequence shown here is derived from an EMBL/GenBank/DDBJ whole genome shotgun (WGS) entry which is preliminary data.</text>
</comment>
<proteinExistence type="predicted"/>
<evidence type="ECO:0000313" key="2">
    <source>
        <dbReference type="Proteomes" id="UP001206895"/>
    </source>
</evidence>
<sequence length="186" mass="19336">MSRRVPVALAVLVAVLALVLSSCSRSVDGEAVPLGGGAQSGSTDGNVDTDQFDKLLLECTLLTTDQIAKAVGGEAAQSSFNGAICRWVVSGAVTTGVTFNWFESGNQRAEKDVARKLGYTTENVRISSTAAFTQRDPRRPAACGVTANSPARGVYTWWVEPRATGASGDPCAAPTKLMELVLGGGQ</sequence>
<dbReference type="PROSITE" id="PS51257">
    <property type="entry name" value="PROKAR_LIPOPROTEIN"/>
    <property type="match status" value="1"/>
</dbReference>
<dbReference type="InterPro" id="IPR024520">
    <property type="entry name" value="DUF3558"/>
</dbReference>
<dbReference type="Pfam" id="PF12079">
    <property type="entry name" value="DUF3558"/>
    <property type="match status" value="1"/>
</dbReference>
<keyword evidence="2" id="KW-1185">Reference proteome</keyword>
<organism evidence="1 2">
    <name type="scientific">Williamsia maris</name>
    <dbReference type="NCBI Taxonomy" id="72806"/>
    <lineage>
        <taxon>Bacteria</taxon>
        <taxon>Bacillati</taxon>
        <taxon>Actinomycetota</taxon>
        <taxon>Actinomycetes</taxon>
        <taxon>Mycobacteriales</taxon>
        <taxon>Nocardiaceae</taxon>
        <taxon>Williamsia</taxon>
    </lineage>
</organism>
<reference evidence="1 2" key="1">
    <citation type="submission" date="2022-06" db="EMBL/GenBank/DDBJ databases">
        <title>Genomic Encyclopedia of Archaeal and Bacterial Type Strains, Phase II (KMG-II): from individual species to whole genera.</title>
        <authorList>
            <person name="Goeker M."/>
        </authorList>
    </citation>
    <scope>NUCLEOTIDE SEQUENCE [LARGE SCALE GENOMIC DNA]</scope>
    <source>
        <strain evidence="1 2">DSM 44693</strain>
    </source>
</reference>
<name>A0ABT1HIH0_9NOCA</name>
<protein>
    <recommendedName>
        <fullName evidence="3">DUF3558 domain-containing protein</fullName>
    </recommendedName>
</protein>